<feature type="compositionally biased region" description="Acidic residues" evidence="7">
    <location>
        <begin position="126"/>
        <end position="150"/>
    </location>
</feature>
<name>A0ABQ6M763_9STRA</name>
<comment type="subcellular location">
    <subcellularLocation>
        <location evidence="1">Cytoplasm</location>
        <location evidence="1">Cytoskeleton</location>
        <location evidence="1">Cilium basal body</location>
    </subcellularLocation>
</comment>
<dbReference type="EMBL" id="BRYB01000027">
    <property type="protein sequence ID" value="GMI20800.1"/>
    <property type="molecule type" value="Genomic_DNA"/>
</dbReference>
<reference evidence="8 9" key="1">
    <citation type="journal article" date="2023" name="Commun. Biol.">
        <title>Genome analysis of Parmales, the sister group of diatoms, reveals the evolutionary specialization of diatoms from phago-mixotrophs to photoautotrophs.</title>
        <authorList>
            <person name="Ban H."/>
            <person name="Sato S."/>
            <person name="Yoshikawa S."/>
            <person name="Yamada K."/>
            <person name="Nakamura Y."/>
            <person name="Ichinomiya M."/>
            <person name="Sato N."/>
            <person name="Blanc-Mathieu R."/>
            <person name="Endo H."/>
            <person name="Kuwata A."/>
            <person name="Ogata H."/>
        </authorList>
    </citation>
    <scope>NUCLEOTIDE SEQUENCE [LARGE SCALE GENOMIC DNA]</scope>
</reference>
<evidence type="ECO:0000313" key="8">
    <source>
        <dbReference type="EMBL" id="GMI20800.1"/>
    </source>
</evidence>
<dbReference type="InterPro" id="IPR022088">
    <property type="entry name" value="Intraflagellar_transp_cmplxB"/>
</dbReference>
<keyword evidence="5" id="KW-0206">Cytoskeleton</keyword>
<evidence type="ECO:0000256" key="2">
    <source>
        <dbReference type="ARBA" id="ARBA00007700"/>
    </source>
</evidence>
<keyword evidence="3" id="KW-0963">Cytoplasm</keyword>
<evidence type="ECO:0000256" key="7">
    <source>
        <dbReference type="SAM" id="MobiDB-lite"/>
    </source>
</evidence>
<dbReference type="PANTHER" id="PTHR13376:SF0">
    <property type="entry name" value="INTRAFLAGELLAR TRANSPORT PROTEIN 46 HOMOLOG"/>
    <property type="match status" value="1"/>
</dbReference>
<comment type="caution">
    <text evidence="8">The sequence shown here is derived from an EMBL/GenBank/DDBJ whole genome shotgun (WGS) entry which is preliminary data.</text>
</comment>
<gene>
    <name evidence="8" type="ORF">TeGR_g5469</name>
</gene>
<comment type="similarity">
    <text evidence="2">Belongs to the IFT46 family.</text>
</comment>
<dbReference type="Pfam" id="PF12317">
    <property type="entry name" value="IFT46_B_C"/>
    <property type="match status" value="1"/>
</dbReference>
<proteinExistence type="inferred from homology"/>
<keyword evidence="6" id="KW-0966">Cell projection</keyword>
<dbReference type="Proteomes" id="UP001165060">
    <property type="component" value="Unassembled WGS sequence"/>
</dbReference>
<sequence>MSVSDQKTPGPGGSGGERLLKNEQFDEALDVSQSVDIGGTPGTKGTPGKTAYKDKPFDEAVSMSDNSMSDSSVDTNADPPSPKSKQPAQQERFSEEELRKKQDHALGSEPHAQKTTVGHLSPAQAEMEESREETDESESGSDSEDGDESGGEGGTLQVPGAYNPEDYASLDVGGDVREIFDYISRYKPHEVELDTSLKCFIPDYIPAVGEMDAFIKIPTPAGGSDDLGLKVLDEPAASQSDSTVLELQLRAISKKASGEVAVRSIDNAASNPREIQRWITSISELHRSKPPPQVHYKKSMPDVEALMDVWPEEFEDALSRSRVPLPSVNLDLSLEEYIKVWCSLLDVPVYEGSVVESLHVLFTTFQEFKSNQHFMPNQAQGKEGNVMDEDFGSYEFK</sequence>
<feature type="region of interest" description="Disordered" evidence="7">
    <location>
        <begin position="1"/>
        <end position="169"/>
    </location>
</feature>
<evidence type="ECO:0000256" key="1">
    <source>
        <dbReference type="ARBA" id="ARBA00004120"/>
    </source>
</evidence>
<accession>A0ABQ6M763</accession>
<keyword evidence="4" id="KW-0969">Cilium</keyword>
<feature type="compositionally biased region" description="Basic and acidic residues" evidence="7">
    <location>
        <begin position="92"/>
        <end position="106"/>
    </location>
</feature>
<feature type="compositionally biased region" description="Low complexity" evidence="7">
    <location>
        <begin position="61"/>
        <end position="74"/>
    </location>
</feature>
<organism evidence="8 9">
    <name type="scientific">Tetraparma gracilis</name>
    <dbReference type="NCBI Taxonomy" id="2962635"/>
    <lineage>
        <taxon>Eukaryota</taxon>
        <taxon>Sar</taxon>
        <taxon>Stramenopiles</taxon>
        <taxon>Ochrophyta</taxon>
        <taxon>Bolidophyceae</taxon>
        <taxon>Parmales</taxon>
        <taxon>Triparmaceae</taxon>
        <taxon>Tetraparma</taxon>
    </lineage>
</organism>
<protein>
    <recommendedName>
        <fullName evidence="10">Intraflagellar transport protein 46 homolog</fullName>
    </recommendedName>
</protein>
<evidence type="ECO:0000256" key="5">
    <source>
        <dbReference type="ARBA" id="ARBA00023212"/>
    </source>
</evidence>
<evidence type="ECO:0008006" key="10">
    <source>
        <dbReference type="Google" id="ProtNLM"/>
    </source>
</evidence>
<dbReference type="PANTHER" id="PTHR13376">
    <property type="entry name" value="INTRAFLAGELLAR TRANSPORT PROTEIN 46 HOMOLOG"/>
    <property type="match status" value="1"/>
</dbReference>
<evidence type="ECO:0000256" key="3">
    <source>
        <dbReference type="ARBA" id="ARBA00022490"/>
    </source>
</evidence>
<evidence type="ECO:0000313" key="9">
    <source>
        <dbReference type="Proteomes" id="UP001165060"/>
    </source>
</evidence>
<evidence type="ECO:0000256" key="4">
    <source>
        <dbReference type="ARBA" id="ARBA00023069"/>
    </source>
</evidence>
<evidence type="ECO:0000256" key="6">
    <source>
        <dbReference type="ARBA" id="ARBA00023273"/>
    </source>
</evidence>
<keyword evidence="9" id="KW-1185">Reference proteome</keyword>